<dbReference type="Pfam" id="PF00687">
    <property type="entry name" value="Ribosomal_L1"/>
    <property type="match status" value="1"/>
</dbReference>
<dbReference type="OrthoDB" id="9803740at2"/>
<dbReference type="PANTHER" id="PTHR36427">
    <property type="entry name" value="54S RIBOSOMAL PROTEIN L1, MITOCHONDRIAL"/>
    <property type="match status" value="1"/>
</dbReference>
<evidence type="ECO:0000256" key="7">
    <source>
        <dbReference type="ARBA" id="ARBA00022980"/>
    </source>
</evidence>
<dbReference type="GO" id="GO:0006412">
    <property type="term" value="P:translation"/>
    <property type="evidence" value="ECO:0007669"/>
    <property type="project" value="UniProtKB-UniRule"/>
</dbReference>
<dbReference type="InterPro" id="IPR028364">
    <property type="entry name" value="Ribosomal_uL1/biogenesis"/>
</dbReference>
<dbReference type="SUPFAM" id="SSF56808">
    <property type="entry name" value="Ribosomal protein L1"/>
    <property type="match status" value="1"/>
</dbReference>
<dbReference type="InterPro" id="IPR016095">
    <property type="entry name" value="Ribosomal_uL1_3-a/b-sand"/>
</dbReference>
<keyword evidence="8 10" id="KW-0687">Ribonucleoprotein</keyword>
<comment type="function">
    <text evidence="10">Protein L1 is also a translational repressor protein, it controls the translation of the L11 operon by binding to its mRNA.</text>
</comment>
<gene>
    <name evidence="10 12" type="primary">rplA</name>
    <name evidence="12" type="ORF">BRSU_0376</name>
</gene>
<dbReference type="GO" id="GO:0003735">
    <property type="term" value="F:structural constituent of ribosome"/>
    <property type="evidence" value="ECO:0007669"/>
    <property type="project" value="InterPro"/>
</dbReference>
<dbReference type="PANTHER" id="PTHR36427:SF3">
    <property type="entry name" value="LARGE RIBOSOMAL SUBUNIT PROTEIN UL1M"/>
    <property type="match status" value="1"/>
</dbReference>
<evidence type="ECO:0000313" key="13">
    <source>
        <dbReference type="Proteomes" id="UP000043763"/>
    </source>
</evidence>
<evidence type="ECO:0000256" key="11">
    <source>
        <dbReference type="RuleBase" id="RU000659"/>
    </source>
</evidence>
<keyword evidence="6 10" id="KW-0694">RNA-binding</keyword>
<keyword evidence="7 10" id="KW-0689">Ribosomal protein</keyword>
<dbReference type="RefSeq" id="WP_048593517.1">
    <property type="nucleotide sequence ID" value="NZ_CVLB01000001.1"/>
</dbReference>
<dbReference type="HAMAP" id="MF_01318_B">
    <property type="entry name" value="Ribosomal_uL1_B"/>
    <property type="match status" value="1"/>
</dbReference>
<dbReference type="PIRSF" id="PIRSF002155">
    <property type="entry name" value="Ribosomal_L1"/>
    <property type="match status" value="1"/>
</dbReference>
<evidence type="ECO:0000256" key="10">
    <source>
        <dbReference type="HAMAP-Rule" id="MF_01318"/>
    </source>
</evidence>
<dbReference type="InterPro" id="IPR023673">
    <property type="entry name" value="Ribosomal_uL1_CS"/>
</dbReference>
<keyword evidence="2 10" id="KW-0678">Repressor</keyword>
<accession>A0A0G4K3Z4</accession>
<dbReference type="Gene3D" id="3.30.190.20">
    <property type="match status" value="1"/>
</dbReference>
<evidence type="ECO:0000256" key="9">
    <source>
        <dbReference type="ARBA" id="ARBA00035241"/>
    </source>
</evidence>
<evidence type="ECO:0000256" key="1">
    <source>
        <dbReference type="ARBA" id="ARBA00010531"/>
    </source>
</evidence>
<comment type="subunit">
    <text evidence="10">Part of the 50S ribosomal subunit.</text>
</comment>
<evidence type="ECO:0000256" key="3">
    <source>
        <dbReference type="ARBA" id="ARBA00022555"/>
    </source>
</evidence>
<dbReference type="Gene3D" id="3.40.50.790">
    <property type="match status" value="1"/>
</dbReference>
<dbReference type="InterPro" id="IPR005878">
    <property type="entry name" value="Ribosom_uL1_bac-type"/>
</dbReference>
<evidence type="ECO:0000313" key="12">
    <source>
        <dbReference type="EMBL" id="CRF31795.1"/>
    </source>
</evidence>
<reference evidence="13" key="1">
    <citation type="submission" date="2015-04" db="EMBL/GenBank/DDBJ databases">
        <authorList>
            <person name="Mushtaq Mamoona"/>
        </authorList>
    </citation>
    <scope>NUCLEOTIDE SEQUENCE [LARGE SCALE GENOMIC DNA]</scope>
    <source>
        <strain evidence="13">AN4859/03</strain>
    </source>
</reference>
<name>A0A0G4K3Z4_9SPIR</name>
<evidence type="ECO:0000256" key="6">
    <source>
        <dbReference type="ARBA" id="ARBA00022884"/>
    </source>
</evidence>
<evidence type="ECO:0000256" key="4">
    <source>
        <dbReference type="ARBA" id="ARBA00022730"/>
    </source>
</evidence>
<evidence type="ECO:0000256" key="2">
    <source>
        <dbReference type="ARBA" id="ARBA00022491"/>
    </source>
</evidence>
<comment type="similarity">
    <text evidence="1 10 11">Belongs to the universal ribosomal protein uL1 family.</text>
</comment>
<dbReference type="FunFam" id="3.40.50.790:FF:000001">
    <property type="entry name" value="50S ribosomal protein L1"/>
    <property type="match status" value="1"/>
</dbReference>
<keyword evidence="4 10" id="KW-0699">rRNA-binding</keyword>
<dbReference type="InterPro" id="IPR023674">
    <property type="entry name" value="Ribosomal_uL1-like"/>
</dbReference>
<evidence type="ECO:0000256" key="5">
    <source>
        <dbReference type="ARBA" id="ARBA00022845"/>
    </source>
</evidence>
<comment type="function">
    <text evidence="10">Binds directly to 23S rRNA. The L1 stalk is quite mobile in the ribosome, and is involved in E site tRNA release.</text>
</comment>
<keyword evidence="5 10" id="KW-0810">Translation regulation</keyword>
<dbReference type="AlphaFoldDB" id="A0A0G4K3Z4"/>
<dbReference type="CDD" id="cd00403">
    <property type="entry name" value="Ribosomal_L1"/>
    <property type="match status" value="1"/>
</dbReference>
<dbReference type="InterPro" id="IPR002143">
    <property type="entry name" value="Ribosomal_uL1"/>
</dbReference>
<dbReference type="GO" id="GO:0006417">
    <property type="term" value="P:regulation of translation"/>
    <property type="evidence" value="ECO:0007669"/>
    <property type="project" value="UniProtKB-KW"/>
</dbReference>
<dbReference type="GO" id="GO:0000049">
    <property type="term" value="F:tRNA binding"/>
    <property type="evidence" value="ECO:0007669"/>
    <property type="project" value="UniProtKB-KW"/>
</dbReference>
<sequence>MATKEKKIGGKRYDAIRKQVEKLKLYSVDEAIELAKKNATCKFDETIEVTINLNILPKHSIRDTLSFPNAFGKEKRVVVFAQGEKADEAKAAGAMEVGFEDLIDKVKGGYTDFDVAIATPDLMKEVGKLGQILGRKGLMPNPKTGTVTLDIAQAVKSFKAGRMEYRADKNGIVRMGIGKASMDVNKLNENFKVFYDEILRKKPTDLKGEYIKAVGVTSTMGVGIKIDHKRIKM</sequence>
<evidence type="ECO:0000256" key="8">
    <source>
        <dbReference type="ARBA" id="ARBA00023274"/>
    </source>
</evidence>
<organism evidence="12 13">
    <name type="scientific">Brachyspira suanatina</name>
    <dbReference type="NCBI Taxonomy" id="381802"/>
    <lineage>
        <taxon>Bacteria</taxon>
        <taxon>Pseudomonadati</taxon>
        <taxon>Spirochaetota</taxon>
        <taxon>Spirochaetia</taxon>
        <taxon>Brachyspirales</taxon>
        <taxon>Brachyspiraceae</taxon>
        <taxon>Brachyspira</taxon>
    </lineage>
</organism>
<dbReference type="PROSITE" id="PS01199">
    <property type="entry name" value="RIBOSOMAL_L1"/>
    <property type="match status" value="1"/>
</dbReference>
<dbReference type="EMBL" id="CVLB01000001">
    <property type="protein sequence ID" value="CRF31795.1"/>
    <property type="molecule type" value="Genomic_DNA"/>
</dbReference>
<dbReference type="GO" id="GO:0015934">
    <property type="term" value="C:large ribosomal subunit"/>
    <property type="evidence" value="ECO:0007669"/>
    <property type="project" value="InterPro"/>
</dbReference>
<keyword evidence="13" id="KW-1185">Reference proteome</keyword>
<proteinExistence type="inferred from homology"/>
<dbReference type="Proteomes" id="UP000043763">
    <property type="component" value="Unassembled WGS sequence"/>
</dbReference>
<keyword evidence="3 10" id="KW-0820">tRNA-binding</keyword>
<dbReference type="GO" id="GO:0019843">
    <property type="term" value="F:rRNA binding"/>
    <property type="evidence" value="ECO:0007669"/>
    <property type="project" value="UniProtKB-UniRule"/>
</dbReference>
<protein>
    <recommendedName>
        <fullName evidence="9 10">Large ribosomal subunit protein uL1</fullName>
    </recommendedName>
</protein>
<dbReference type="NCBIfam" id="TIGR01169">
    <property type="entry name" value="rplA_bact"/>
    <property type="match status" value="1"/>
</dbReference>